<dbReference type="Pfam" id="PF04203">
    <property type="entry name" value="Sortase"/>
    <property type="match status" value="1"/>
</dbReference>
<feature type="active site" description="Proton donor/acceptor" evidence="2">
    <location>
        <position position="157"/>
    </location>
</feature>
<dbReference type="InterPro" id="IPR023365">
    <property type="entry name" value="Sortase_dom-sf"/>
</dbReference>
<feature type="active site" description="Acyl-thioester intermediate" evidence="2">
    <location>
        <position position="248"/>
    </location>
</feature>
<accession>A0A9D2RZ54</accession>
<dbReference type="Gene3D" id="2.40.260.10">
    <property type="entry name" value="Sortase"/>
    <property type="match status" value="1"/>
</dbReference>
<dbReference type="AlphaFoldDB" id="A0A9D2RZ54"/>
<evidence type="ECO:0000313" key="5">
    <source>
        <dbReference type="Proteomes" id="UP000824214"/>
    </source>
</evidence>
<evidence type="ECO:0000313" key="4">
    <source>
        <dbReference type="EMBL" id="HJB37339.1"/>
    </source>
</evidence>
<evidence type="ECO:0000256" key="3">
    <source>
        <dbReference type="SAM" id="MobiDB-lite"/>
    </source>
</evidence>
<keyword evidence="1" id="KW-0378">Hydrolase</keyword>
<sequence length="269" mass="29615">MKKTILVLITFALVIAVAGSGFWLVHYFIDSREQRQTYETLAEEFVLESTPSVRPESSSSLDSSVNAGENDVSSPVESPDTPPRHDLAALAAENSDCVGWLTIPDTGIDYPVMHTPNDPEHYLRRDFYGESASGGTPFLDGRNAALAEGQNLIVYGHNMMDGSMFKPLINYLDGDFHAAHRDIFLELNGKQYHYEVLAVVETSVDFPLYRYTELGDPEKESDFRSALFDAADLEVIHHTEGYLTLSTCNDQGGDSRVLVVASLAGEVSA</sequence>
<reference evidence="4" key="2">
    <citation type="submission" date="2021-04" db="EMBL/GenBank/DDBJ databases">
        <authorList>
            <person name="Gilroy R."/>
        </authorList>
    </citation>
    <scope>NUCLEOTIDE SEQUENCE</scope>
    <source>
        <strain evidence="4">ChiBcolR8-3208</strain>
    </source>
</reference>
<dbReference type="InterPro" id="IPR005754">
    <property type="entry name" value="Sortase"/>
</dbReference>
<name>A0A9D2RZ54_9FIRM</name>
<evidence type="ECO:0000256" key="1">
    <source>
        <dbReference type="ARBA" id="ARBA00022801"/>
    </source>
</evidence>
<evidence type="ECO:0000256" key="2">
    <source>
        <dbReference type="PIRSR" id="PIRSR605754-1"/>
    </source>
</evidence>
<protein>
    <submittedName>
        <fullName evidence="4">Class B sortase</fullName>
    </submittedName>
</protein>
<dbReference type="InterPro" id="IPR009835">
    <property type="entry name" value="SrtB"/>
</dbReference>
<dbReference type="SUPFAM" id="SSF63817">
    <property type="entry name" value="Sortase"/>
    <property type="match status" value="1"/>
</dbReference>
<feature type="region of interest" description="Disordered" evidence="3">
    <location>
        <begin position="52"/>
        <end position="85"/>
    </location>
</feature>
<dbReference type="Proteomes" id="UP000824214">
    <property type="component" value="Unassembled WGS sequence"/>
</dbReference>
<feature type="compositionally biased region" description="Low complexity" evidence="3">
    <location>
        <begin position="52"/>
        <end position="65"/>
    </location>
</feature>
<proteinExistence type="predicted"/>
<dbReference type="GO" id="GO:0016787">
    <property type="term" value="F:hydrolase activity"/>
    <property type="evidence" value="ECO:0007669"/>
    <property type="project" value="UniProtKB-KW"/>
</dbReference>
<reference evidence="4" key="1">
    <citation type="journal article" date="2021" name="PeerJ">
        <title>Extensive microbial diversity within the chicken gut microbiome revealed by metagenomics and culture.</title>
        <authorList>
            <person name="Gilroy R."/>
            <person name="Ravi A."/>
            <person name="Getino M."/>
            <person name="Pursley I."/>
            <person name="Horton D.L."/>
            <person name="Alikhan N.F."/>
            <person name="Baker D."/>
            <person name="Gharbi K."/>
            <person name="Hall N."/>
            <person name="Watson M."/>
            <person name="Adriaenssens E.M."/>
            <person name="Foster-Nyarko E."/>
            <person name="Jarju S."/>
            <person name="Secka A."/>
            <person name="Antonio M."/>
            <person name="Oren A."/>
            <person name="Chaudhuri R.R."/>
            <person name="La Ragione R."/>
            <person name="Hildebrand F."/>
            <person name="Pallen M.J."/>
        </authorList>
    </citation>
    <scope>NUCLEOTIDE SEQUENCE</scope>
    <source>
        <strain evidence="4">ChiBcolR8-3208</strain>
    </source>
</reference>
<dbReference type="CDD" id="cd05826">
    <property type="entry name" value="Sortase_B"/>
    <property type="match status" value="1"/>
</dbReference>
<comment type="caution">
    <text evidence="4">The sequence shown here is derived from an EMBL/GenBank/DDBJ whole genome shotgun (WGS) entry which is preliminary data.</text>
</comment>
<gene>
    <name evidence="4" type="ORF">H9942_04630</name>
</gene>
<organism evidence="4 5">
    <name type="scientific">Candidatus Acutalibacter ornithocaccae</name>
    <dbReference type="NCBI Taxonomy" id="2838416"/>
    <lineage>
        <taxon>Bacteria</taxon>
        <taxon>Bacillati</taxon>
        <taxon>Bacillota</taxon>
        <taxon>Clostridia</taxon>
        <taxon>Eubacteriales</taxon>
        <taxon>Acutalibacteraceae</taxon>
        <taxon>Acutalibacter</taxon>
    </lineage>
</organism>
<dbReference type="EMBL" id="DWXZ01000092">
    <property type="protein sequence ID" value="HJB37339.1"/>
    <property type="molecule type" value="Genomic_DNA"/>
</dbReference>